<keyword evidence="3" id="KW-1185">Reference proteome</keyword>
<evidence type="ECO:0000313" key="2">
    <source>
        <dbReference type="EMBL" id="ORW06986.1"/>
    </source>
</evidence>
<proteinExistence type="predicted"/>
<dbReference type="PROSITE" id="PS50801">
    <property type="entry name" value="STAS"/>
    <property type="match status" value="1"/>
</dbReference>
<dbReference type="SUPFAM" id="SSF52091">
    <property type="entry name" value="SpoIIaa-like"/>
    <property type="match status" value="1"/>
</dbReference>
<gene>
    <name evidence="2" type="ORF">AWC16_22340</name>
</gene>
<name>A0A1X1Y7E8_9MYCO</name>
<dbReference type="Proteomes" id="UP000193866">
    <property type="component" value="Unassembled WGS sequence"/>
</dbReference>
<dbReference type="InterPro" id="IPR002645">
    <property type="entry name" value="STAS_dom"/>
</dbReference>
<evidence type="ECO:0000259" key="1">
    <source>
        <dbReference type="PROSITE" id="PS50801"/>
    </source>
</evidence>
<reference evidence="2 3" key="1">
    <citation type="submission" date="2016-01" db="EMBL/GenBank/DDBJ databases">
        <title>The new phylogeny of the genus Mycobacterium.</title>
        <authorList>
            <person name="Tarcisio F."/>
            <person name="Conor M."/>
            <person name="Antonella G."/>
            <person name="Elisabetta G."/>
            <person name="Giulia F.S."/>
            <person name="Sara T."/>
            <person name="Anna F."/>
            <person name="Clotilde B."/>
            <person name="Roberto B."/>
            <person name="Veronica D.S."/>
            <person name="Fabio R."/>
            <person name="Monica P."/>
            <person name="Olivier J."/>
            <person name="Enrico T."/>
            <person name="Nicola S."/>
        </authorList>
    </citation>
    <scope>NUCLEOTIDE SEQUENCE [LARGE SCALE GENOMIC DNA]</scope>
    <source>
        <strain evidence="2 3">DSM 45394</strain>
    </source>
</reference>
<evidence type="ECO:0000313" key="3">
    <source>
        <dbReference type="Proteomes" id="UP000193866"/>
    </source>
</evidence>
<dbReference type="Pfam" id="PF01740">
    <property type="entry name" value="STAS"/>
    <property type="match status" value="1"/>
</dbReference>
<dbReference type="STRING" id="1108812.AWC16_22340"/>
<organism evidence="2 3">
    <name type="scientific">Mycolicibacter longobardus</name>
    <dbReference type="NCBI Taxonomy" id="1108812"/>
    <lineage>
        <taxon>Bacteria</taxon>
        <taxon>Bacillati</taxon>
        <taxon>Actinomycetota</taxon>
        <taxon>Actinomycetes</taxon>
        <taxon>Mycobacteriales</taxon>
        <taxon>Mycobacteriaceae</taxon>
        <taxon>Mycolicibacter</taxon>
    </lineage>
</organism>
<protein>
    <submittedName>
        <fullName evidence="2">Anti-anti-sigma factor</fullName>
    </submittedName>
</protein>
<dbReference type="AlphaFoldDB" id="A0A1X1Y7E8"/>
<feature type="domain" description="STAS" evidence="1">
    <location>
        <begin position="39"/>
        <end position="134"/>
    </location>
</feature>
<dbReference type="InterPro" id="IPR036513">
    <property type="entry name" value="STAS_dom_sf"/>
</dbReference>
<comment type="caution">
    <text evidence="2">The sequence shown here is derived from an EMBL/GenBank/DDBJ whole genome shotgun (WGS) entry which is preliminary data.</text>
</comment>
<accession>A0A1X1Y7E8</accession>
<dbReference type="OrthoDB" id="3697150at2"/>
<sequence length="145" mass="15546">MTTSKITQNAFATPATEATQAWRNHTARFTVHWGRSGAVVAANGEIDAANAGRFSDDAQRCADCCEWLILDLSELTFIGTAGFSALKSISARCASTQTRLMVIPSPALTTVVRICDPQSRLPLVESLADALADVQRSGRPLRLVP</sequence>
<dbReference type="CDD" id="cd07043">
    <property type="entry name" value="STAS_anti-anti-sigma_factors"/>
    <property type="match status" value="1"/>
</dbReference>
<dbReference type="RefSeq" id="WP_085266770.1">
    <property type="nucleotide sequence ID" value="NZ_LQPG01000055.1"/>
</dbReference>
<dbReference type="Gene3D" id="3.30.750.24">
    <property type="entry name" value="STAS domain"/>
    <property type="match status" value="1"/>
</dbReference>
<dbReference type="EMBL" id="LQPG01000055">
    <property type="protein sequence ID" value="ORW06986.1"/>
    <property type="molecule type" value="Genomic_DNA"/>
</dbReference>